<dbReference type="GO" id="GO:0016020">
    <property type="term" value="C:membrane"/>
    <property type="evidence" value="ECO:0007669"/>
    <property type="project" value="UniProtKB-SubCell"/>
</dbReference>
<dbReference type="CDD" id="cd13964">
    <property type="entry name" value="PT_UbiA_1"/>
    <property type="match status" value="1"/>
</dbReference>
<dbReference type="EMBL" id="FQZX01000002">
    <property type="protein sequence ID" value="SHK42760.1"/>
    <property type="molecule type" value="Genomic_DNA"/>
</dbReference>
<keyword evidence="7" id="KW-0808">Transferase</keyword>
<keyword evidence="3 6" id="KW-0812">Transmembrane</keyword>
<evidence type="ECO:0000256" key="3">
    <source>
        <dbReference type="ARBA" id="ARBA00022692"/>
    </source>
</evidence>
<dbReference type="OrthoDB" id="2908954at2"/>
<evidence type="ECO:0000256" key="5">
    <source>
        <dbReference type="ARBA" id="ARBA00023136"/>
    </source>
</evidence>
<protein>
    <submittedName>
        <fullName evidence="7">4-hydroxybenzoate polyprenyltransferase</fullName>
    </submittedName>
</protein>
<dbReference type="NCBIfam" id="NF035940">
    <property type="entry name" value="prenyl_rel_EboC"/>
    <property type="match status" value="1"/>
</dbReference>
<feature type="transmembrane region" description="Helical" evidence="6">
    <location>
        <begin position="49"/>
        <end position="67"/>
    </location>
</feature>
<dbReference type="Proteomes" id="UP000184314">
    <property type="component" value="Unassembled WGS sequence"/>
</dbReference>
<evidence type="ECO:0000313" key="8">
    <source>
        <dbReference type="Proteomes" id="UP000184314"/>
    </source>
</evidence>
<keyword evidence="8" id="KW-1185">Reference proteome</keyword>
<evidence type="ECO:0000256" key="1">
    <source>
        <dbReference type="ARBA" id="ARBA00004141"/>
    </source>
</evidence>
<dbReference type="InterPro" id="IPR050475">
    <property type="entry name" value="Prenyltransferase_related"/>
</dbReference>
<proteinExistence type="predicted"/>
<evidence type="ECO:0000313" key="7">
    <source>
        <dbReference type="EMBL" id="SHK42760.1"/>
    </source>
</evidence>
<name>A0A1M6SDH3_9FLAO</name>
<keyword evidence="2" id="KW-1003">Cell membrane</keyword>
<feature type="transmembrane region" description="Helical" evidence="6">
    <location>
        <begin position="95"/>
        <end position="111"/>
    </location>
</feature>
<feature type="transmembrane region" description="Helical" evidence="6">
    <location>
        <begin position="20"/>
        <end position="37"/>
    </location>
</feature>
<feature type="transmembrane region" description="Helical" evidence="6">
    <location>
        <begin position="195"/>
        <end position="215"/>
    </location>
</feature>
<feature type="transmembrane region" description="Helical" evidence="6">
    <location>
        <begin position="221"/>
        <end position="242"/>
    </location>
</feature>
<evidence type="ECO:0000256" key="6">
    <source>
        <dbReference type="SAM" id="Phobius"/>
    </source>
</evidence>
<dbReference type="RefSeq" id="WP_084135052.1">
    <property type="nucleotide sequence ID" value="NZ_FQZX01000002.1"/>
</dbReference>
<dbReference type="InterPro" id="IPR044878">
    <property type="entry name" value="UbiA_sf"/>
</dbReference>
<dbReference type="PANTHER" id="PTHR42723:SF1">
    <property type="entry name" value="CHLOROPHYLL SYNTHASE, CHLOROPLASTIC"/>
    <property type="match status" value="1"/>
</dbReference>
<keyword evidence="5 6" id="KW-0472">Membrane</keyword>
<gene>
    <name evidence="7" type="ORF">SAMN04488007_3058</name>
</gene>
<evidence type="ECO:0000256" key="4">
    <source>
        <dbReference type="ARBA" id="ARBA00022989"/>
    </source>
</evidence>
<evidence type="ECO:0000256" key="2">
    <source>
        <dbReference type="ARBA" id="ARBA00022475"/>
    </source>
</evidence>
<organism evidence="7 8">
    <name type="scientific">Maribacter aquivivus</name>
    <dbReference type="NCBI Taxonomy" id="228958"/>
    <lineage>
        <taxon>Bacteria</taxon>
        <taxon>Pseudomonadati</taxon>
        <taxon>Bacteroidota</taxon>
        <taxon>Flavobacteriia</taxon>
        <taxon>Flavobacteriales</taxon>
        <taxon>Flavobacteriaceae</taxon>
        <taxon>Maribacter</taxon>
    </lineage>
</organism>
<dbReference type="Pfam" id="PF01040">
    <property type="entry name" value="UbiA"/>
    <property type="match status" value="1"/>
</dbReference>
<dbReference type="GO" id="GO:0016765">
    <property type="term" value="F:transferase activity, transferring alkyl or aryl (other than methyl) groups"/>
    <property type="evidence" value="ECO:0007669"/>
    <property type="project" value="InterPro"/>
</dbReference>
<feature type="transmembrane region" description="Helical" evidence="6">
    <location>
        <begin position="278"/>
        <end position="297"/>
    </location>
</feature>
<comment type="subcellular location">
    <subcellularLocation>
        <location evidence="1">Membrane</location>
        <topology evidence="1">Multi-pass membrane protein</topology>
    </subcellularLocation>
</comment>
<accession>A0A1M6SDH3</accession>
<sequence>MKEKLMGFARLARPANLPTAAADILAGIAIALYLRNIEVLKFLVEQSGDVLLLVFSSVALYAGGVVFNDVFDAELDAIERPERAIPSGLVPKREAIYFGTILMLIGVTLAFKCNMLAGMISVVLTIAILTYDGYFKQFGFAGPLNMGVCRGLNLLMGMSILGILSHWYIALVPVVYIFAITLISRGEVHGNNKKHIVWAGILYAIVILSITLIVMQQKDNVIVLLPFLILFGYLIFKPLLKAYKENSPENIKKAVMGGVLSLVVMNACWVAGFSDWYLALVILLLLPASMLLSKLFAVT</sequence>
<reference evidence="8" key="1">
    <citation type="submission" date="2016-11" db="EMBL/GenBank/DDBJ databases">
        <authorList>
            <person name="Varghese N."/>
            <person name="Submissions S."/>
        </authorList>
    </citation>
    <scope>NUCLEOTIDE SEQUENCE [LARGE SCALE GENOMIC DNA]</scope>
    <source>
        <strain evidence="8">DSM 16478</strain>
    </source>
</reference>
<dbReference type="Gene3D" id="1.10.357.140">
    <property type="entry name" value="UbiA prenyltransferase"/>
    <property type="match status" value="1"/>
</dbReference>
<keyword evidence="4 6" id="KW-1133">Transmembrane helix</keyword>
<dbReference type="AlphaFoldDB" id="A0A1M6SDH3"/>
<feature type="transmembrane region" description="Helical" evidence="6">
    <location>
        <begin position="154"/>
        <end position="183"/>
    </location>
</feature>
<feature type="transmembrane region" description="Helical" evidence="6">
    <location>
        <begin position="254"/>
        <end position="272"/>
    </location>
</feature>
<dbReference type="InterPro" id="IPR000537">
    <property type="entry name" value="UbiA_prenyltransferase"/>
</dbReference>
<dbReference type="PANTHER" id="PTHR42723">
    <property type="entry name" value="CHLOROPHYLL SYNTHASE"/>
    <property type="match status" value="1"/>
</dbReference>
<dbReference type="STRING" id="228958.SAMN04488007_3058"/>
<feature type="transmembrane region" description="Helical" evidence="6">
    <location>
        <begin position="116"/>
        <end position="134"/>
    </location>
</feature>